<organism evidence="2 3">
    <name type="scientific">Somion occarium</name>
    <dbReference type="NCBI Taxonomy" id="3059160"/>
    <lineage>
        <taxon>Eukaryota</taxon>
        <taxon>Fungi</taxon>
        <taxon>Dikarya</taxon>
        <taxon>Basidiomycota</taxon>
        <taxon>Agaricomycotina</taxon>
        <taxon>Agaricomycetes</taxon>
        <taxon>Polyporales</taxon>
        <taxon>Cerrenaceae</taxon>
        <taxon>Somion</taxon>
    </lineage>
</organism>
<feature type="compositionally biased region" description="Polar residues" evidence="1">
    <location>
        <begin position="345"/>
        <end position="362"/>
    </location>
</feature>
<feature type="compositionally biased region" description="Low complexity" evidence="1">
    <location>
        <begin position="447"/>
        <end position="466"/>
    </location>
</feature>
<proteinExistence type="predicted"/>
<feature type="compositionally biased region" description="Low complexity" evidence="1">
    <location>
        <begin position="368"/>
        <end position="385"/>
    </location>
</feature>
<feature type="compositionally biased region" description="Polar residues" evidence="1">
    <location>
        <begin position="282"/>
        <end position="303"/>
    </location>
</feature>
<keyword evidence="3" id="KW-1185">Reference proteome</keyword>
<feature type="region of interest" description="Disordered" evidence="1">
    <location>
        <begin position="345"/>
        <end position="401"/>
    </location>
</feature>
<feature type="compositionally biased region" description="Basic and acidic residues" evidence="1">
    <location>
        <begin position="533"/>
        <end position="550"/>
    </location>
</feature>
<accession>A0ABP1DGY5</accession>
<feature type="compositionally biased region" description="Basic and acidic residues" evidence="1">
    <location>
        <begin position="98"/>
        <end position="115"/>
    </location>
</feature>
<feature type="compositionally biased region" description="Low complexity" evidence="1">
    <location>
        <begin position="568"/>
        <end position="577"/>
    </location>
</feature>
<dbReference type="PANTHER" id="PTHR28027">
    <property type="entry name" value="TRANSCRIPTIONAL REGULATOR MIT1"/>
    <property type="match status" value="1"/>
</dbReference>
<evidence type="ECO:0000313" key="2">
    <source>
        <dbReference type="EMBL" id="CAL1706253.1"/>
    </source>
</evidence>
<dbReference type="Proteomes" id="UP001497453">
    <property type="component" value="Chromosome 4"/>
</dbReference>
<feature type="region of interest" description="Disordered" evidence="1">
    <location>
        <begin position="440"/>
        <end position="593"/>
    </location>
</feature>
<feature type="region of interest" description="Disordered" evidence="1">
    <location>
        <begin position="131"/>
        <end position="158"/>
    </location>
</feature>
<sequence length="629" mass="68321">MQQPTLANVHVRTTDDAHKLFYAVELGMLPKIEKRLDAHERAALRPGNVYVWEEKPPNADNYAVTMERFTEGKAWTPSRVRDDFLMYYEKPTKKKGKSEKIEDTPRSMEDHVVREGERDTFVKLTYSAYRSDPSDASAASSSSSLPSSSKSHEKDTRKPRKWHLNAYFTKHTEGELRTIDDIPELRGLIVPEGLYKTARSTPKNVKKAGELGKDASGAERTGAGKTGGVQGTQKERIYAAFPSSHPSTRPSQSMSMTQTYPVYPSGQGPGSVVFQQDPDIKMTSSSEDASSLPTVTVPPSHQPTTSLNAIVNVVHLPGYVSPEAESAYMQASSGYPNYASYASQLPSASSQTQTYEEGGQTNPGSGYGSSEPSPSPMSEYSSGSWHQHHQQPSHRSSLSNQYTHSHPYAHIHTPFAHHPDHPNASQSHLHLNHFNRHRHHTHTPALSDTSHSSSSSSPYSISVPMGMGMGGLGGVGSGLGGMRVEEDDEEDLSGYVPAPPPFILEHSNASFTMDDPDSHLAHSHHSRSPPHLPDLHLDDYSSGEHDDSNLHGHRSGNSSSGRGDDNMSESGRSAGGRSSEDGAGGAGGGSSSAAARVVALAPLRSLQRNHPYRRWLVDDKALRMLGPSA</sequence>
<evidence type="ECO:0000313" key="3">
    <source>
        <dbReference type="Proteomes" id="UP001497453"/>
    </source>
</evidence>
<feature type="compositionally biased region" description="Basic and acidic residues" evidence="1">
    <location>
        <begin position="207"/>
        <end position="217"/>
    </location>
</feature>
<evidence type="ECO:0000256" key="1">
    <source>
        <dbReference type="SAM" id="MobiDB-lite"/>
    </source>
</evidence>
<dbReference type="Pfam" id="PF09729">
    <property type="entry name" value="Gti1_Pac2"/>
    <property type="match status" value="1"/>
</dbReference>
<protein>
    <recommendedName>
        <fullName evidence="4">cAMP-independent regulatory protein pac2</fullName>
    </recommendedName>
</protein>
<feature type="region of interest" description="Disordered" evidence="1">
    <location>
        <begin position="95"/>
        <end position="115"/>
    </location>
</feature>
<evidence type="ECO:0008006" key="4">
    <source>
        <dbReference type="Google" id="ProtNLM"/>
    </source>
</evidence>
<gene>
    <name evidence="2" type="ORF">GFSPODELE1_LOCUS5777</name>
</gene>
<dbReference type="InterPro" id="IPR018608">
    <property type="entry name" value="Gti1/Pac2"/>
</dbReference>
<reference evidence="3" key="1">
    <citation type="submission" date="2024-04" db="EMBL/GenBank/DDBJ databases">
        <authorList>
            <person name="Shaw F."/>
            <person name="Minotto A."/>
        </authorList>
    </citation>
    <scope>NUCLEOTIDE SEQUENCE [LARGE SCALE GENOMIC DNA]</scope>
</reference>
<name>A0ABP1DGY5_9APHY</name>
<dbReference type="EMBL" id="OZ037947">
    <property type="protein sequence ID" value="CAL1706253.1"/>
    <property type="molecule type" value="Genomic_DNA"/>
</dbReference>
<feature type="compositionally biased region" description="Gly residues" evidence="1">
    <location>
        <begin position="467"/>
        <end position="481"/>
    </location>
</feature>
<feature type="region of interest" description="Disordered" evidence="1">
    <location>
        <begin position="201"/>
        <end position="229"/>
    </location>
</feature>
<feature type="region of interest" description="Disordered" evidence="1">
    <location>
        <begin position="281"/>
        <end position="303"/>
    </location>
</feature>
<feature type="compositionally biased region" description="Low complexity" evidence="1">
    <location>
        <begin position="131"/>
        <end position="149"/>
    </location>
</feature>
<dbReference type="PANTHER" id="PTHR28027:SF1">
    <property type="entry name" value="CAMP INDEPENDENT REGULATORY PROTEIN (AFU_ORTHOLOGUE AFUA_3G09640)"/>
    <property type="match status" value="1"/>
</dbReference>